<evidence type="ECO:0000256" key="13">
    <source>
        <dbReference type="SAM" id="MobiDB-lite"/>
    </source>
</evidence>
<dbReference type="InterPro" id="IPR038577">
    <property type="entry name" value="GT10-like_C_sf"/>
</dbReference>
<dbReference type="EMBL" id="CAJPEV010000078">
    <property type="protein sequence ID" value="CAG0880199.1"/>
    <property type="molecule type" value="Genomic_DNA"/>
</dbReference>
<dbReference type="PANTHER" id="PTHR48438">
    <property type="entry name" value="ALPHA-(1,3)-FUCOSYLTRANSFERASE C-RELATED"/>
    <property type="match status" value="1"/>
</dbReference>
<keyword evidence="8" id="KW-1133">Transmembrane helix</keyword>
<feature type="domain" description="Fucosyltransferase C-terminal" evidence="14">
    <location>
        <begin position="261"/>
        <end position="430"/>
    </location>
</feature>
<evidence type="ECO:0000256" key="9">
    <source>
        <dbReference type="ARBA" id="ARBA00023034"/>
    </source>
</evidence>
<dbReference type="OrthoDB" id="427096at2759"/>
<accession>A0A7R8X4W8</accession>
<keyword evidence="6 12" id="KW-0812">Transmembrane</keyword>
<keyword evidence="11" id="KW-0325">Glycoprotein</keyword>
<evidence type="ECO:0000256" key="6">
    <source>
        <dbReference type="ARBA" id="ARBA00022692"/>
    </source>
</evidence>
<evidence type="ECO:0000313" key="17">
    <source>
        <dbReference type="Proteomes" id="UP000677054"/>
    </source>
</evidence>
<feature type="compositionally biased region" description="Basic and acidic residues" evidence="13">
    <location>
        <begin position="46"/>
        <end position="61"/>
    </location>
</feature>
<keyword evidence="10" id="KW-0472">Membrane</keyword>
<evidence type="ECO:0000256" key="7">
    <source>
        <dbReference type="ARBA" id="ARBA00022968"/>
    </source>
</evidence>
<reference evidence="16" key="1">
    <citation type="submission" date="2020-11" db="EMBL/GenBank/DDBJ databases">
        <authorList>
            <person name="Tran Van P."/>
        </authorList>
    </citation>
    <scope>NUCLEOTIDE SEQUENCE</scope>
</reference>
<dbReference type="GO" id="GO:0032580">
    <property type="term" value="C:Golgi cisterna membrane"/>
    <property type="evidence" value="ECO:0007669"/>
    <property type="project" value="UniProtKB-SubCell"/>
</dbReference>
<dbReference type="InterPro" id="IPR001503">
    <property type="entry name" value="Glyco_trans_10"/>
</dbReference>
<dbReference type="EC" id="2.4.1.-" evidence="12"/>
<feature type="domain" description="Fucosyltransferase N-terminal" evidence="15">
    <location>
        <begin position="139"/>
        <end position="239"/>
    </location>
</feature>
<dbReference type="InterPro" id="IPR031481">
    <property type="entry name" value="Glyco_tran_10_N"/>
</dbReference>
<evidence type="ECO:0000259" key="15">
    <source>
        <dbReference type="Pfam" id="PF17039"/>
    </source>
</evidence>
<dbReference type="AlphaFoldDB" id="A0A7R8X4W8"/>
<keyword evidence="7" id="KW-0735">Signal-anchor</keyword>
<feature type="region of interest" description="Disordered" evidence="13">
    <location>
        <begin position="46"/>
        <end position="79"/>
    </location>
</feature>
<keyword evidence="4 12" id="KW-0328">Glycosyltransferase</keyword>
<keyword evidence="5 12" id="KW-0808">Transferase</keyword>
<comment type="similarity">
    <text evidence="3 12">Belongs to the glycosyltransferase 10 family.</text>
</comment>
<dbReference type="FunFam" id="3.40.50.11660:FF:000004">
    <property type="entry name" value="Glycoprotein 3-alpha-L-fucosyltransferase A"/>
    <property type="match status" value="1"/>
</dbReference>
<feature type="compositionally biased region" description="Low complexity" evidence="13">
    <location>
        <begin position="63"/>
        <end position="76"/>
    </location>
</feature>
<protein>
    <recommendedName>
        <fullName evidence="12">Fucosyltransferase</fullName>
        <ecNumber evidence="12">2.4.1.-</ecNumber>
    </recommendedName>
</protein>
<evidence type="ECO:0000256" key="11">
    <source>
        <dbReference type="ARBA" id="ARBA00023180"/>
    </source>
</evidence>
<evidence type="ECO:0000256" key="8">
    <source>
        <dbReference type="ARBA" id="ARBA00022989"/>
    </source>
</evidence>
<name>A0A7R8X4W8_9CRUS</name>
<dbReference type="EMBL" id="LR899595">
    <property type="protein sequence ID" value="CAD7240957.1"/>
    <property type="molecule type" value="Genomic_DNA"/>
</dbReference>
<keyword evidence="9 12" id="KW-0333">Golgi apparatus</keyword>
<dbReference type="Proteomes" id="UP000677054">
    <property type="component" value="Unassembled WGS sequence"/>
</dbReference>
<evidence type="ECO:0000256" key="1">
    <source>
        <dbReference type="ARBA" id="ARBA00004447"/>
    </source>
</evidence>
<dbReference type="Pfam" id="PF17039">
    <property type="entry name" value="Glyco_tran_10_N"/>
    <property type="match status" value="1"/>
</dbReference>
<dbReference type="PANTHER" id="PTHR48438:SF1">
    <property type="entry name" value="ALPHA-(1,3)-FUCOSYLTRANSFERASE C-RELATED"/>
    <property type="match status" value="1"/>
</dbReference>
<evidence type="ECO:0000256" key="2">
    <source>
        <dbReference type="ARBA" id="ARBA00004922"/>
    </source>
</evidence>
<dbReference type="InterPro" id="IPR055270">
    <property type="entry name" value="Glyco_tran_10_C"/>
</dbReference>
<dbReference type="Pfam" id="PF00852">
    <property type="entry name" value="Glyco_transf_10"/>
    <property type="match status" value="1"/>
</dbReference>
<evidence type="ECO:0000259" key="14">
    <source>
        <dbReference type="Pfam" id="PF00852"/>
    </source>
</evidence>
<sequence length="455" mass="52422">MPRVYSRHVLLCALGVSALLLLLYQGHRLREGPPWISAFEGVDKGSDSRFQERKPLRKDPLESLESQAASSYSGSSDTALNSSAKLPWFFRNGSSRTFSGTLGAQSLFPSPEGRQEDRIVKQLMYSEKQEAEEEEGKKKLKTILLYHGGWSGIQLGRRQFLKQQCPVNTCSLTTKKTGPVDAVLFKDHVPRKEDILRPPGQLWILYLLECPLHTQSFSEVTGVNWTATYRHDSEIVSPYEKWVYYDSRVKFKTQNRNYAAGKTKKVAWFVSNCYARNKRLEYAKELAKHIDVDIYGSCGTLKCPRRDEKKCFEMLSRNYKFYLAFENSNCVDYITEKFFVNGLMNDVLPIAMGARPEDYERAAPKNSFLHVDNFTSPAELAAHLLKLDQDDSLYNRYFQWKGTGEFIDTKFFCRLCSMLHAKDEVPHKTYGSRLETWWRGPDVCIQGSWRNLPPR</sequence>
<organism evidence="16">
    <name type="scientific">Darwinula stevensoni</name>
    <dbReference type="NCBI Taxonomy" id="69355"/>
    <lineage>
        <taxon>Eukaryota</taxon>
        <taxon>Metazoa</taxon>
        <taxon>Ecdysozoa</taxon>
        <taxon>Arthropoda</taxon>
        <taxon>Crustacea</taxon>
        <taxon>Oligostraca</taxon>
        <taxon>Ostracoda</taxon>
        <taxon>Podocopa</taxon>
        <taxon>Podocopida</taxon>
        <taxon>Darwinulocopina</taxon>
        <taxon>Darwinuloidea</taxon>
        <taxon>Darwinulidae</taxon>
        <taxon>Darwinula</taxon>
    </lineage>
</organism>
<evidence type="ECO:0000256" key="3">
    <source>
        <dbReference type="ARBA" id="ARBA00008919"/>
    </source>
</evidence>
<keyword evidence="17" id="KW-1185">Reference proteome</keyword>
<evidence type="ECO:0000313" key="16">
    <source>
        <dbReference type="EMBL" id="CAD7240957.1"/>
    </source>
</evidence>
<dbReference type="GO" id="GO:0008417">
    <property type="term" value="F:fucosyltransferase activity"/>
    <property type="evidence" value="ECO:0007669"/>
    <property type="project" value="InterPro"/>
</dbReference>
<evidence type="ECO:0000256" key="12">
    <source>
        <dbReference type="RuleBase" id="RU003832"/>
    </source>
</evidence>
<dbReference type="UniPathway" id="UPA00378"/>
<evidence type="ECO:0000256" key="4">
    <source>
        <dbReference type="ARBA" id="ARBA00022676"/>
    </source>
</evidence>
<comment type="pathway">
    <text evidence="2">Protein modification; protein glycosylation.</text>
</comment>
<dbReference type="SUPFAM" id="SSF53756">
    <property type="entry name" value="UDP-Glycosyltransferase/glycogen phosphorylase"/>
    <property type="match status" value="1"/>
</dbReference>
<evidence type="ECO:0000256" key="5">
    <source>
        <dbReference type="ARBA" id="ARBA00022679"/>
    </source>
</evidence>
<dbReference type="Gene3D" id="3.40.50.11660">
    <property type="entry name" value="Glycosyl transferase family 10, C-terminal domain"/>
    <property type="match status" value="1"/>
</dbReference>
<comment type="subcellular location">
    <subcellularLocation>
        <location evidence="1 12">Golgi apparatus</location>
        <location evidence="1 12">Golgi stack membrane</location>
        <topology evidence="1 12">Single-pass type II membrane protein</topology>
    </subcellularLocation>
</comment>
<proteinExistence type="inferred from homology"/>
<evidence type="ECO:0000256" key="10">
    <source>
        <dbReference type="ARBA" id="ARBA00023136"/>
    </source>
</evidence>
<gene>
    <name evidence="16" type="ORF">DSTB1V02_LOCUS959</name>
</gene>